<dbReference type="PANTHER" id="PTHR34480">
    <property type="entry name" value="OS01G0967800 PROTEIN-RELATED"/>
    <property type="match status" value="1"/>
</dbReference>
<evidence type="ECO:0000313" key="1">
    <source>
        <dbReference type="EMBL" id="EEC72247.1"/>
    </source>
</evidence>
<dbReference type="AlphaFoldDB" id="B8A9W4"/>
<dbReference type="OMA" id="RVKYYKW"/>
<accession>B8A9W4</accession>
<proteinExistence type="predicted"/>
<dbReference type="HOGENOM" id="CLU_1104255_0_0_1"/>
<dbReference type="Proteomes" id="UP000007015">
    <property type="component" value="Chromosome 1"/>
</dbReference>
<organism evidence="1 2">
    <name type="scientific">Oryza sativa subsp. indica</name>
    <name type="common">Rice</name>
    <dbReference type="NCBI Taxonomy" id="39946"/>
    <lineage>
        <taxon>Eukaryota</taxon>
        <taxon>Viridiplantae</taxon>
        <taxon>Streptophyta</taxon>
        <taxon>Embryophyta</taxon>
        <taxon>Tracheophyta</taxon>
        <taxon>Spermatophyta</taxon>
        <taxon>Magnoliopsida</taxon>
        <taxon>Liliopsida</taxon>
        <taxon>Poales</taxon>
        <taxon>Poaceae</taxon>
        <taxon>BOP clade</taxon>
        <taxon>Oryzoideae</taxon>
        <taxon>Oryzeae</taxon>
        <taxon>Oryzinae</taxon>
        <taxon>Oryza</taxon>
        <taxon>Oryza sativa</taxon>
    </lineage>
</organism>
<name>B8A9W4_ORYSI</name>
<evidence type="ECO:0000313" key="2">
    <source>
        <dbReference type="Proteomes" id="UP000007015"/>
    </source>
</evidence>
<reference evidence="1 2" key="1">
    <citation type="journal article" date="2005" name="PLoS Biol.">
        <title>The genomes of Oryza sativa: a history of duplications.</title>
        <authorList>
            <person name="Yu J."/>
            <person name="Wang J."/>
            <person name="Lin W."/>
            <person name="Li S."/>
            <person name="Li H."/>
            <person name="Zhou J."/>
            <person name="Ni P."/>
            <person name="Dong W."/>
            <person name="Hu S."/>
            <person name="Zeng C."/>
            <person name="Zhang J."/>
            <person name="Zhang Y."/>
            <person name="Li R."/>
            <person name="Xu Z."/>
            <person name="Li S."/>
            <person name="Li X."/>
            <person name="Zheng H."/>
            <person name="Cong L."/>
            <person name="Lin L."/>
            <person name="Yin J."/>
            <person name="Geng J."/>
            <person name="Li G."/>
            <person name="Shi J."/>
            <person name="Liu J."/>
            <person name="Lv H."/>
            <person name="Li J."/>
            <person name="Wang J."/>
            <person name="Deng Y."/>
            <person name="Ran L."/>
            <person name="Shi X."/>
            <person name="Wang X."/>
            <person name="Wu Q."/>
            <person name="Li C."/>
            <person name="Ren X."/>
            <person name="Wang J."/>
            <person name="Wang X."/>
            <person name="Li D."/>
            <person name="Liu D."/>
            <person name="Zhang X."/>
            <person name="Ji Z."/>
            <person name="Zhao W."/>
            <person name="Sun Y."/>
            <person name="Zhang Z."/>
            <person name="Bao J."/>
            <person name="Han Y."/>
            <person name="Dong L."/>
            <person name="Ji J."/>
            <person name="Chen P."/>
            <person name="Wu S."/>
            <person name="Liu J."/>
            <person name="Xiao Y."/>
            <person name="Bu D."/>
            <person name="Tan J."/>
            <person name="Yang L."/>
            <person name="Ye C."/>
            <person name="Zhang J."/>
            <person name="Xu J."/>
            <person name="Zhou Y."/>
            <person name="Yu Y."/>
            <person name="Zhang B."/>
            <person name="Zhuang S."/>
            <person name="Wei H."/>
            <person name="Liu B."/>
            <person name="Lei M."/>
            <person name="Yu H."/>
            <person name="Li Y."/>
            <person name="Xu H."/>
            <person name="Wei S."/>
            <person name="He X."/>
            <person name="Fang L."/>
            <person name="Zhang Z."/>
            <person name="Zhang Y."/>
            <person name="Huang X."/>
            <person name="Su Z."/>
            <person name="Tong W."/>
            <person name="Li J."/>
            <person name="Tong Z."/>
            <person name="Li S."/>
            <person name="Ye J."/>
            <person name="Wang L."/>
            <person name="Fang L."/>
            <person name="Lei T."/>
            <person name="Chen C."/>
            <person name="Chen H."/>
            <person name="Xu Z."/>
            <person name="Li H."/>
            <person name="Huang H."/>
            <person name="Zhang F."/>
            <person name="Xu H."/>
            <person name="Li N."/>
            <person name="Zhao C."/>
            <person name="Li S."/>
            <person name="Dong L."/>
            <person name="Huang Y."/>
            <person name="Li L."/>
            <person name="Xi Y."/>
            <person name="Qi Q."/>
            <person name="Li W."/>
            <person name="Zhang B."/>
            <person name="Hu W."/>
            <person name="Zhang Y."/>
            <person name="Tian X."/>
            <person name="Jiao Y."/>
            <person name="Liang X."/>
            <person name="Jin J."/>
            <person name="Gao L."/>
            <person name="Zheng W."/>
            <person name="Hao B."/>
            <person name="Liu S."/>
            <person name="Wang W."/>
            <person name="Yuan L."/>
            <person name="Cao M."/>
            <person name="McDermott J."/>
            <person name="Samudrala R."/>
            <person name="Wang J."/>
            <person name="Wong G.K."/>
            <person name="Yang H."/>
        </authorList>
    </citation>
    <scope>NUCLEOTIDE SEQUENCE [LARGE SCALE GENOMIC DNA]</scope>
    <source>
        <strain evidence="2">cv. 93-11</strain>
    </source>
</reference>
<sequence>MVHEDNNNLATSEHDDGAINTMIMEKNVEEANLITQELNDLGLGEDISTDKFRGYLCQLPQERDSPVDISTQLNFDQLDAQNELHELYRVKYYKWGKVSNRGLYQAVKIATGFPKITAKLAYLGFHELVSSMNYDVCFFKELDGVYFEIWQRVTKQKMSFRDAMKEVYELNRFPVRQQKMKYVLEINDCSQWEAEFHTCTACITEEVAEDEVLGLIAEAVKKLRDKPRFYDDYIRKKIEIARAIGLITTVES</sequence>
<protein>
    <submittedName>
        <fullName evidence="1">Uncharacterized protein</fullName>
    </submittedName>
</protein>
<keyword evidence="2" id="KW-1185">Reference proteome</keyword>
<dbReference type="EMBL" id="CM000126">
    <property type="protein sequence ID" value="EEC72247.1"/>
    <property type="molecule type" value="Genomic_DNA"/>
</dbReference>
<dbReference type="Gramene" id="BGIOSGA000031-TA">
    <property type="protein sequence ID" value="BGIOSGA000031-PA"/>
    <property type="gene ID" value="BGIOSGA000031"/>
</dbReference>
<dbReference type="PANTHER" id="PTHR34480:SF14">
    <property type="entry name" value="OS01G0967800 PROTEIN"/>
    <property type="match status" value="1"/>
</dbReference>
<gene>
    <name evidence="1" type="ORF">OsI_05375</name>
</gene>